<evidence type="ECO:0000256" key="1">
    <source>
        <dbReference type="SAM" id="MobiDB-lite"/>
    </source>
</evidence>
<feature type="region of interest" description="Disordered" evidence="1">
    <location>
        <begin position="251"/>
        <end position="292"/>
    </location>
</feature>
<dbReference type="EMBL" id="JAUUTY010000003">
    <property type="protein sequence ID" value="KAK1666246.1"/>
    <property type="molecule type" value="Genomic_DNA"/>
</dbReference>
<dbReference type="PANTHER" id="PTHR36617:SF15">
    <property type="entry name" value="REVERSE TRANSCRIPTASE ZINC-BINDING DOMAIN-CONTAINING PROTEIN"/>
    <property type="match status" value="1"/>
</dbReference>
<reference evidence="3" key="1">
    <citation type="submission" date="2023-07" db="EMBL/GenBank/DDBJ databases">
        <title>A chromosome-level genome assembly of Lolium multiflorum.</title>
        <authorList>
            <person name="Chen Y."/>
            <person name="Copetti D."/>
            <person name="Kolliker R."/>
            <person name="Studer B."/>
        </authorList>
    </citation>
    <scope>NUCLEOTIDE SEQUENCE</scope>
    <source>
        <strain evidence="3">02402/16</strain>
        <tissue evidence="3">Leaf</tissue>
    </source>
</reference>
<gene>
    <name evidence="3" type="ORF">QYE76_054405</name>
</gene>
<feature type="domain" description="Reverse transcriptase zinc-binding" evidence="2">
    <location>
        <begin position="155"/>
        <end position="235"/>
    </location>
</feature>
<evidence type="ECO:0000313" key="4">
    <source>
        <dbReference type="Proteomes" id="UP001231189"/>
    </source>
</evidence>
<keyword evidence="4" id="KW-1185">Reference proteome</keyword>
<accession>A0AAD8SZ36</accession>
<dbReference type="Proteomes" id="UP001231189">
    <property type="component" value="Unassembled WGS sequence"/>
</dbReference>
<dbReference type="PANTHER" id="PTHR36617">
    <property type="entry name" value="PROTEIN, PUTATIVE-RELATED"/>
    <property type="match status" value="1"/>
</dbReference>
<dbReference type="AlphaFoldDB" id="A0AAD8SZ36"/>
<dbReference type="InterPro" id="IPR026960">
    <property type="entry name" value="RVT-Znf"/>
</dbReference>
<proteinExistence type="predicted"/>
<feature type="compositionally biased region" description="Low complexity" evidence="1">
    <location>
        <begin position="393"/>
        <end position="407"/>
    </location>
</feature>
<name>A0AAD8SZ36_LOLMU</name>
<protein>
    <recommendedName>
        <fullName evidence="2">Reverse transcriptase zinc-binding domain-containing protein</fullName>
    </recommendedName>
</protein>
<dbReference type="Pfam" id="PF13966">
    <property type="entry name" value="zf-RVT"/>
    <property type="match status" value="1"/>
</dbReference>
<evidence type="ECO:0000259" key="2">
    <source>
        <dbReference type="Pfam" id="PF13966"/>
    </source>
</evidence>
<feature type="region of interest" description="Disordered" evidence="1">
    <location>
        <begin position="334"/>
        <end position="413"/>
    </location>
</feature>
<sequence length="505" mass="54106">MNIALLSKWIWKLYQDDDSIWATIIRAKYRDADNLFEGSGQGGSQFWKSLHKIKHFFKLGAKHLIGDGRRTFFWTDWWCQDRPIKEIFPDLFNICDNPNISVAAALDGELNIVFRRSLNPEGRRQWIELGMLTESTTLSHNKDKVTWHLESSGNFSVQSLYAKLSQGASVAYHKDVWEAKVPLKIKIFAWQLILDRLPSSQQIATRHGPASGNCALCGQVEDAGHIFFSCSLASRSYWCCAISNTLLHGPSASPSPAAPPAPPSPATPEAPPSAASSSPASSPASPPVAAAPVPMLTRARAGVRRPSTRYPADKYVCTASPSATSAFWASGNNVLPHDGGVPPSRPPGAQAGQTGPPAGPPGAQAGETGPPSGPAGTQAGQTGPRAGPDGAQAGPTGSSTGPSTSAPLPVPTSAHAALRDPHWRAAMQEEYDALQHGHTSAFLHGHLSEQVSAATHRLVDAERPDDVCLLSRSLYGLKPQRLVPAHRRFPHQLGFLHAFDASPFI</sequence>
<organism evidence="3 4">
    <name type="scientific">Lolium multiflorum</name>
    <name type="common">Italian ryegrass</name>
    <name type="synonym">Lolium perenne subsp. multiflorum</name>
    <dbReference type="NCBI Taxonomy" id="4521"/>
    <lineage>
        <taxon>Eukaryota</taxon>
        <taxon>Viridiplantae</taxon>
        <taxon>Streptophyta</taxon>
        <taxon>Embryophyta</taxon>
        <taxon>Tracheophyta</taxon>
        <taxon>Spermatophyta</taxon>
        <taxon>Magnoliopsida</taxon>
        <taxon>Liliopsida</taxon>
        <taxon>Poales</taxon>
        <taxon>Poaceae</taxon>
        <taxon>BOP clade</taxon>
        <taxon>Pooideae</taxon>
        <taxon>Poodae</taxon>
        <taxon>Poeae</taxon>
        <taxon>Poeae Chloroplast Group 2 (Poeae type)</taxon>
        <taxon>Loliodinae</taxon>
        <taxon>Loliinae</taxon>
        <taxon>Lolium</taxon>
    </lineage>
</organism>
<feature type="compositionally biased region" description="Low complexity" evidence="1">
    <location>
        <begin position="272"/>
        <end position="292"/>
    </location>
</feature>
<feature type="compositionally biased region" description="Pro residues" evidence="1">
    <location>
        <begin position="256"/>
        <end position="271"/>
    </location>
</feature>
<comment type="caution">
    <text evidence="3">The sequence shown here is derived from an EMBL/GenBank/DDBJ whole genome shotgun (WGS) entry which is preliminary data.</text>
</comment>
<feature type="compositionally biased region" description="Low complexity" evidence="1">
    <location>
        <begin position="347"/>
        <end position="370"/>
    </location>
</feature>
<evidence type="ECO:0000313" key="3">
    <source>
        <dbReference type="EMBL" id="KAK1666246.1"/>
    </source>
</evidence>